<evidence type="ECO:0000313" key="1">
    <source>
        <dbReference type="EMBL" id="KRQ87261.1"/>
    </source>
</evidence>
<name>A0A0R3JY64_CALMK</name>
<sequence>MRRYNYPYFGKRYLYDIPNKTLHDLLNEKDECKINSIHEDDIDMYSSLNEASLLMDHPFYYECPHCIEKKDNEI</sequence>
<protein>
    <submittedName>
        <fullName evidence="1">Uncharacterized protein</fullName>
    </submittedName>
</protein>
<dbReference type="AlphaFoldDB" id="A0A0R3JY64"/>
<gene>
    <name evidence="1" type="ORF">ABG79_01064</name>
</gene>
<dbReference type="OrthoDB" id="2973788at2"/>
<organism evidence="1 2">
    <name type="scientific">Caloramator mitchellensis</name>
    <dbReference type="NCBI Taxonomy" id="908809"/>
    <lineage>
        <taxon>Bacteria</taxon>
        <taxon>Bacillati</taxon>
        <taxon>Bacillota</taxon>
        <taxon>Clostridia</taxon>
        <taxon>Eubacteriales</taxon>
        <taxon>Clostridiaceae</taxon>
        <taxon>Caloramator</taxon>
    </lineage>
</organism>
<dbReference type="STRING" id="908809.ABG79_01064"/>
<accession>A0A0R3JY64</accession>
<dbReference type="Proteomes" id="UP000052015">
    <property type="component" value="Unassembled WGS sequence"/>
</dbReference>
<keyword evidence="2" id="KW-1185">Reference proteome</keyword>
<comment type="caution">
    <text evidence="1">The sequence shown here is derived from an EMBL/GenBank/DDBJ whole genome shotgun (WGS) entry which is preliminary data.</text>
</comment>
<dbReference type="RefSeq" id="WP_057977851.1">
    <property type="nucleotide sequence ID" value="NZ_LKHP01000004.1"/>
</dbReference>
<reference evidence="1 2" key="1">
    <citation type="submission" date="2015-09" db="EMBL/GenBank/DDBJ databases">
        <title>Draft genome sequence of a Caloramator mitchellensis, a moderate thermophile from the Great Artesian Basin of Australia.</title>
        <authorList>
            <person name="Patel B.K."/>
        </authorList>
    </citation>
    <scope>NUCLEOTIDE SEQUENCE [LARGE SCALE GENOMIC DNA]</scope>
    <source>
        <strain evidence="1 2">VF08</strain>
    </source>
</reference>
<evidence type="ECO:0000313" key="2">
    <source>
        <dbReference type="Proteomes" id="UP000052015"/>
    </source>
</evidence>
<dbReference type="EMBL" id="LKHP01000004">
    <property type="protein sequence ID" value="KRQ87261.1"/>
    <property type="molecule type" value="Genomic_DNA"/>
</dbReference>
<proteinExistence type="predicted"/>